<dbReference type="SUPFAM" id="SSF103473">
    <property type="entry name" value="MFS general substrate transporter"/>
    <property type="match status" value="2"/>
</dbReference>
<reference evidence="7" key="1">
    <citation type="submission" date="2023-07" db="EMBL/GenBank/DDBJ databases">
        <authorList>
            <person name="Stuckert A."/>
        </authorList>
    </citation>
    <scope>NUCLEOTIDE SEQUENCE</scope>
</reference>
<feature type="transmembrane region" description="Helical" evidence="5">
    <location>
        <begin position="144"/>
        <end position="165"/>
    </location>
</feature>
<dbReference type="InterPro" id="IPR036259">
    <property type="entry name" value="MFS_trans_sf"/>
</dbReference>
<sequence length="545" mass="59256">MGGARCLQLVVQHRNLFLMLFVLGIGGTFQYGYHMSVLNSPSPRSSFSHEGRAGACSVTAFIKQFINDTWMRRYGTRITDGSLTLIWSLVVSVFSIGGLIGSTASGYLTGRFGKKKCQLCIAVLPLVSAVLMGLSQTVDRIEMIVAARFLSGFYSGLGVNIHAQYVGETAPRKLRGFINATGPLFVTLGKLCGQIVGLKEIFGTEFLWPQVLLCSSISSLIQLVTLPFFPESPTYLLLVKGDKEGCLKALKQLWGDRDHQPVIDEMMKEQNNTQEKGKRMGVLELLRDNSNRCQLLTMIGLFTSLQLSGANAIYFYAYDVFHEAGFPDDQIPYVSLGVGSFELVSAMICGWSRIFITVMSGNSDRSPQEEAAVLGKPGTAPGAASSAVFCLNISADDAEDGAVPERSQVNIESAGSDESTICGKCMYGASYGAIIKSLLIDRFGRRVLLLGGYSLMALTLALLTVTLAMQEKYFWMPYCSVGLTFTFIFVYGAGPAGATISTCVEIFAQAPRVPAFVISGVFGWVGLYILGMIFPYVVVSWNLYI</sequence>
<evidence type="ECO:0000256" key="5">
    <source>
        <dbReference type="SAM" id="Phobius"/>
    </source>
</evidence>
<evidence type="ECO:0000313" key="8">
    <source>
        <dbReference type="Proteomes" id="UP001176940"/>
    </source>
</evidence>
<dbReference type="InterPro" id="IPR020846">
    <property type="entry name" value="MFS_dom"/>
</dbReference>
<evidence type="ECO:0000256" key="2">
    <source>
        <dbReference type="ARBA" id="ARBA00022692"/>
    </source>
</evidence>
<feature type="transmembrane region" description="Helical" evidence="5">
    <location>
        <begin position="447"/>
        <end position="469"/>
    </location>
</feature>
<dbReference type="PANTHER" id="PTHR23503">
    <property type="entry name" value="SOLUTE CARRIER FAMILY 2"/>
    <property type="match status" value="1"/>
</dbReference>
<comment type="caution">
    <text evidence="7">The sequence shown here is derived from an EMBL/GenBank/DDBJ whole genome shotgun (WGS) entry which is preliminary data.</text>
</comment>
<evidence type="ECO:0000256" key="4">
    <source>
        <dbReference type="ARBA" id="ARBA00023136"/>
    </source>
</evidence>
<dbReference type="PROSITE" id="PS50850">
    <property type="entry name" value="MFS"/>
    <property type="match status" value="1"/>
</dbReference>
<dbReference type="InterPro" id="IPR005828">
    <property type="entry name" value="MFS_sugar_transport-like"/>
</dbReference>
<dbReference type="EMBL" id="CAUEEQ010006612">
    <property type="protein sequence ID" value="CAJ0930308.1"/>
    <property type="molecule type" value="Genomic_DNA"/>
</dbReference>
<keyword evidence="8" id="KW-1185">Reference proteome</keyword>
<proteinExistence type="predicted"/>
<comment type="subcellular location">
    <subcellularLocation>
        <location evidence="1">Membrane</location>
        <topology evidence="1">Multi-pass membrane protein</topology>
    </subcellularLocation>
</comment>
<feature type="transmembrane region" description="Helical" evidence="5">
    <location>
        <begin position="119"/>
        <end position="138"/>
    </location>
</feature>
<name>A0ABN9L430_9NEOB</name>
<keyword evidence="4 5" id="KW-0472">Membrane</keyword>
<feature type="transmembrane region" description="Helical" evidence="5">
    <location>
        <begin position="295"/>
        <end position="316"/>
    </location>
</feature>
<evidence type="ECO:0000256" key="3">
    <source>
        <dbReference type="ARBA" id="ARBA00022989"/>
    </source>
</evidence>
<feature type="transmembrane region" description="Helical" evidence="5">
    <location>
        <begin position="336"/>
        <end position="356"/>
    </location>
</feature>
<feature type="transmembrane region" description="Helical" evidence="5">
    <location>
        <begin position="515"/>
        <end position="538"/>
    </location>
</feature>
<protein>
    <recommendedName>
        <fullName evidence="6">Major facilitator superfamily (MFS) profile domain-containing protein</fullName>
    </recommendedName>
</protein>
<dbReference type="InterPro" id="IPR045263">
    <property type="entry name" value="GLUT"/>
</dbReference>
<feature type="transmembrane region" description="Helical" evidence="5">
    <location>
        <begin position="475"/>
        <end position="494"/>
    </location>
</feature>
<evidence type="ECO:0000256" key="1">
    <source>
        <dbReference type="ARBA" id="ARBA00004141"/>
    </source>
</evidence>
<dbReference type="InterPro" id="IPR005829">
    <property type="entry name" value="Sugar_transporter_CS"/>
</dbReference>
<dbReference type="Gene3D" id="1.20.1250.20">
    <property type="entry name" value="MFS general substrate transporter like domains"/>
    <property type="match status" value="2"/>
</dbReference>
<feature type="transmembrane region" description="Helical" evidence="5">
    <location>
        <begin position="177"/>
        <end position="196"/>
    </location>
</feature>
<evidence type="ECO:0000259" key="6">
    <source>
        <dbReference type="PROSITE" id="PS50850"/>
    </source>
</evidence>
<feature type="transmembrane region" description="Helical" evidence="5">
    <location>
        <begin position="15"/>
        <end position="33"/>
    </location>
</feature>
<accession>A0ABN9L430</accession>
<dbReference type="Proteomes" id="UP001176940">
    <property type="component" value="Unassembled WGS sequence"/>
</dbReference>
<evidence type="ECO:0000313" key="7">
    <source>
        <dbReference type="EMBL" id="CAJ0930308.1"/>
    </source>
</evidence>
<organism evidence="7 8">
    <name type="scientific">Ranitomeya imitator</name>
    <name type="common">mimic poison frog</name>
    <dbReference type="NCBI Taxonomy" id="111125"/>
    <lineage>
        <taxon>Eukaryota</taxon>
        <taxon>Metazoa</taxon>
        <taxon>Chordata</taxon>
        <taxon>Craniata</taxon>
        <taxon>Vertebrata</taxon>
        <taxon>Euteleostomi</taxon>
        <taxon>Amphibia</taxon>
        <taxon>Batrachia</taxon>
        <taxon>Anura</taxon>
        <taxon>Neobatrachia</taxon>
        <taxon>Hyloidea</taxon>
        <taxon>Dendrobatidae</taxon>
        <taxon>Dendrobatinae</taxon>
        <taxon>Ranitomeya</taxon>
    </lineage>
</organism>
<gene>
    <name evidence="7" type="ORF">RIMI_LOCUS4181956</name>
</gene>
<dbReference type="PANTHER" id="PTHR23503:SF131">
    <property type="entry name" value="SOLUTE CARRIER FAMILY 2, FACILITATED GLUCOSE TRANSPORTER MEMBER 11-LIKE 2"/>
    <property type="match status" value="1"/>
</dbReference>
<feature type="transmembrane region" description="Helical" evidence="5">
    <location>
        <begin position="85"/>
        <end position="107"/>
    </location>
</feature>
<dbReference type="Pfam" id="PF00083">
    <property type="entry name" value="Sugar_tr"/>
    <property type="match status" value="2"/>
</dbReference>
<dbReference type="PROSITE" id="PS00217">
    <property type="entry name" value="SUGAR_TRANSPORT_2"/>
    <property type="match status" value="1"/>
</dbReference>
<feature type="domain" description="Major facilitator superfamily (MFS) profile" evidence="6">
    <location>
        <begin position="20"/>
        <end position="545"/>
    </location>
</feature>
<keyword evidence="3 5" id="KW-1133">Transmembrane helix</keyword>
<feature type="transmembrane region" description="Helical" evidence="5">
    <location>
        <begin position="208"/>
        <end position="229"/>
    </location>
</feature>
<keyword evidence="2 5" id="KW-0812">Transmembrane</keyword>